<sequence>MLKVSELYIYPIKSLAGIKLNRAEVTDRGFKHDRRWMLIDENNRFLSQREVALMALLKVSIEDAGVTVTFNKTSIQIPFDFENQEFISVEIWDDTCRAQLIDKNIDKWFSDILGINCRLVYMPDESLRVTDPRYAPAGSVTSFADAYPFLLIGQASLDDLNSRLDVAIPMDRFRPNIVITGSEPYQEDLIDEITINGISFSGVKLCARCNIPTIDQQTARASKEPSKTMAKYRLKNKKIYFGQNLIHSATGLINVGDEVTILSKHTEDRFIV</sequence>
<evidence type="ECO:0000313" key="3">
    <source>
        <dbReference type="Proteomes" id="UP001596958"/>
    </source>
</evidence>
<dbReference type="InterPro" id="IPR005303">
    <property type="entry name" value="MOCOS_middle"/>
</dbReference>
<evidence type="ECO:0000259" key="1">
    <source>
        <dbReference type="PROSITE" id="PS51340"/>
    </source>
</evidence>
<dbReference type="InterPro" id="IPR005302">
    <property type="entry name" value="MoCF_Sase_C"/>
</dbReference>
<dbReference type="RefSeq" id="WP_377097582.1">
    <property type="nucleotide sequence ID" value="NZ_JBHTHU010000002.1"/>
</dbReference>
<organism evidence="2 3">
    <name type="scientific">Mucilaginibacter calamicampi</name>
    <dbReference type="NCBI Taxonomy" id="1302352"/>
    <lineage>
        <taxon>Bacteria</taxon>
        <taxon>Pseudomonadati</taxon>
        <taxon>Bacteroidota</taxon>
        <taxon>Sphingobacteriia</taxon>
        <taxon>Sphingobacteriales</taxon>
        <taxon>Sphingobacteriaceae</taxon>
        <taxon>Mucilaginibacter</taxon>
    </lineage>
</organism>
<proteinExistence type="predicted"/>
<dbReference type="PANTHER" id="PTHR14237">
    <property type="entry name" value="MOLYBDOPTERIN COFACTOR SULFURASE MOSC"/>
    <property type="match status" value="1"/>
</dbReference>
<reference evidence="3" key="1">
    <citation type="journal article" date="2019" name="Int. J. Syst. Evol. Microbiol.">
        <title>The Global Catalogue of Microorganisms (GCM) 10K type strain sequencing project: providing services to taxonomists for standard genome sequencing and annotation.</title>
        <authorList>
            <consortium name="The Broad Institute Genomics Platform"/>
            <consortium name="The Broad Institute Genome Sequencing Center for Infectious Disease"/>
            <person name="Wu L."/>
            <person name="Ma J."/>
        </authorList>
    </citation>
    <scope>NUCLEOTIDE SEQUENCE [LARGE SCALE GENOMIC DNA]</scope>
    <source>
        <strain evidence="3">CCUG 63418</strain>
    </source>
</reference>
<dbReference type="Pfam" id="PF03473">
    <property type="entry name" value="MOSC"/>
    <property type="match status" value="1"/>
</dbReference>
<keyword evidence="3" id="KW-1185">Reference proteome</keyword>
<dbReference type="Proteomes" id="UP001596958">
    <property type="component" value="Unassembled WGS sequence"/>
</dbReference>
<comment type="caution">
    <text evidence="2">The sequence shown here is derived from an EMBL/GenBank/DDBJ whole genome shotgun (WGS) entry which is preliminary data.</text>
</comment>
<gene>
    <name evidence="2" type="ORF">ACFQZS_04145</name>
</gene>
<accession>A0ABW2YTX3</accession>
<dbReference type="PROSITE" id="PS51340">
    <property type="entry name" value="MOSC"/>
    <property type="match status" value="1"/>
</dbReference>
<name>A0ABW2YTX3_9SPHI</name>
<dbReference type="PANTHER" id="PTHR14237:SF19">
    <property type="entry name" value="MITOCHONDRIAL AMIDOXIME REDUCING COMPONENT 1"/>
    <property type="match status" value="1"/>
</dbReference>
<protein>
    <submittedName>
        <fullName evidence="2">MOSC domain-containing protein</fullName>
    </submittedName>
</protein>
<dbReference type="InterPro" id="IPR011037">
    <property type="entry name" value="Pyrv_Knase-like_insert_dom_sf"/>
</dbReference>
<dbReference type="SUPFAM" id="SSF141673">
    <property type="entry name" value="MOSC N-terminal domain-like"/>
    <property type="match status" value="1"/>
</dbReference>
<dbReference type="SUPFAM" id="SSF50800">
    <property type="entry name" value="PK beta-barrel domain-like"/>
    <property type="match status" value="1"/>
</dbReference>
<feature type="domain" description="MOSC" evidence="1">
    <location>
        <begin position="122"/>
        <end position="262"/>
    </location>
</feature>
<evidence type="ECO:0000313" key="2">
    <source>
        <dbReference type="EMBL" id="MFD0749320.1"/>
    </source>
</evidence>
<dbReference type="Pfam" id="PF03476">
    <property type="entry name" value="MOSC_N"/>
    <property type="match status" value="1"/>
</dbReference>
<dbReference type="EMBL" id="JBHTHU010000002">
    <property type="protein sequence ID" value="MFD0749320.1"/>
    <property type="molecule type" value="Genomic_DNA"/>
</dbReference>